<protein>
    <submittedName>
        <fullName evidence="1">Uncharacterized protein</fullName>
    </submittedName>
</protein>
<name>M0ZN67_SOLTU</name>
<evidence type="ECO:0000313" key="1">
    <source>
        <dbReference type="EnsemblPlants" id="PGSC0003DMT400004287"/>
    </source>
</evidence>
<organism evidence="1 2">
    <name type="scientific">Solanum tuberosum</name>
    <name type="common">Potato</name>
    <dbReference type="NCBI Taxonomy" id="4113"/>
    <lineage>
        <taxon>Eukaryota</taxon>
        <taxon>Viridiplantae</taxon>
        <taxon>Streptophyta</taxon>
        <taxon>Embryophyta</taxon>
        <taxon>Tracheophyta</taxon>
        <taxon>Spermatophyta</taxon>
        <taxon>Magnoliopsida</taxon>
        <taxon>eudicotyledons</taxon>
        <taxon>Gunneridae</taxon>
        <taxon>Pentapetalae</taxon>
        <taxon>asterids</taxon>
        <taxon>lamiids</taxon>
        <taxon>Solanales</taxon>
        <taxon>Solanaceae</taxon>
        <taxon>Solanoideae</taxon>
        <taxon>Solaneae</taxon>
        <taxon>Solanum</taxon>
    </lineage>
</organism>
<dbReference type="AlphaFoldDB" id="M0ZN67"/>
<dbReference type="EnsemblPlants" id="PGSC0003DMT400004287">
    <property type="protein sequence ID" value="PGSC0003DMT400004287"/>
    <property type="gene ID" value="PGSC0003DMG401001701"/>
</dbReference>
<dbReference type="Gramene" id="PGSC0003DMT400004287">
    <property type="protein sequence ID" value="PGSC0003DMT400004287"/>
    <property type="gene ID" value="PGSC0003DMG401001701"/>
</dbReference>
<accession>M0ZN67</accession>
<dbReference type="Proteomes" id="UP000011115">
    <property type="component" value="Unassembled WGS sequence"/>
</dbReference>
<evidence type="ECO:0000313" key="2">
    <source>
        <dbReference type="Proteomes" id="UP000011115"/>
    </source>
</evidence>
<reference evidence="1" key="2">
    <citation type="submission" date="2015-06" db="UniProtKB">
        <authorList>
            <consortium name="EnsemblPlants"/>
        </authorList>
    </citation>
    <scope>IDENTIFICATION</scope>
    <source>
        <strain evidence="1">DM1-3 516 R44</strain>
    </source>
</reference>
<dbReference type="HOGENOM" id="CLU_2762755_0_0_1"/>
<proteinExistence type="predicted"/>
<keyword evidence="2" id="KW-1185">Reference proteome</keyword>
<sequence length="70" mass="8090">MDGRYLYFRLYFFLAIGDDDLRETTFEILLAAAGPSGYFRIFCFLACNISHLITLTHSVCTEASLYHQRT</sequence>
<reference evidence="2" key="1">
    <citation type="journal article" date="2011" name="Nature">
        <title>Genome sequence and analysis of the tuber crop potato.</title>
        <authorList>
            <consortium name="The Potato Genome Sequencing Consortium"/>
        </authorList>
    </citation>
    <scope>NUCLEOTIDE SEQUENCE [LARGE SCALE GENOMIC DNA]</scope>
    <source>
        <strain evidence="2">cv. DM1-3 516 R44</strain>
    </source>
</reference>